<feature type="coiled-coil region" evidence="1">
    <location>
        <begin position="47"/>
        <end position="116"/>
    </location>
</feature>
<evidence type="ECO:0000256" key="1">
    <source>
        <dbReference type="SAM" id="Coils"/>
    </source>
</evidence>
<proteinExistence type="predicted"/>
<gene>
    <name evidence="2" type="ORF">LCGC14_0707490</name>
</gene>
<organism evidence="2">
    <name type="scientific">marine sediment metagenome</name>
    <dbReference type="NCBI Taxonomy" id="412755"/>
    <lineage>
        <taxon>unclassified sequences</taxon>
        <taxon>metagenomes</taxon>
        <taxon>ecological metagenomes</taxon>
    </lineage>
</organism>
<name>A0A0F9T1X5_9ZZZZ</name>
<sequence>MTLDPKALEVAKKANRNFGYKRAIQAYLDAADLVPRNQHHTDEMNDIVSAHIEIDCLKTERDEARRKARALDAGLDVASKKLEQEKAAKEKSRRENDALSKRIAALREALRELESWGRVFVEKTPISAETLWRAFPKALDKASAVLADTVAAEDAP</sequence>
<dbReference type="EMBL" id="LAZR01001542">
    <property type="protein sequence ID" value="KKN42996.1"/>
    <property type="molecule type" value="Genomic_DNA"/>
</dbReference>
<dbReference type="AlphaFoldDB" id="A0A0F9T1X5"/>
<evidence type="ECO:0000313" key="2">
    <source>
        <dbReference type="EMBL" id="KKN42996.1"/>
    </source>
</evidence>
<keyword evidence="1" id="KW-0175">Coiled coil</keyword>
<reference evidence="2" key="1">
    <citation type="journal article" date="2015" name="Nature">
        <title>Complex archaea that bridge the gap between prokaryotes and eukaryotes.</title>
        <authorList>
            <person name="Spang A."/>
            <person name="Saw J.H."/>
            <person name="Jorgensen S.L."/>
            <person name="Zaremba-Niedzwiedzka K."/>
            <person name="Martijn J."/>
            <person name="Lind A.E."/>
            <person name="van Eijk R."/>
            <person name="Schleper C."/>
            <person name="Guy L."/>
            <person name="Ettema T.J."/>
        </authorList>
    </citation>
    <scope>NUCLEOTIDE SEQUENCE</scope>
</reference>
<protein>
    <submittedName>
        <fullName evidence="2">Uncharacterized protein</fullName>
    </submittedName>
</protein>
<comment type="caution">
    <text evidence="2">The sequence shown here is derived from an EMBL/GenBank/DDBJ whole genome shotgun (WGS) entry which is preliminary data.</text>
</comment>
<accession>A0A0F9T1X5</accession>